<keyword evidence="6" id="KW-0408">Iron</keyword>
<evidence type="ECO:0000256" key="8">
    <source>
        <dbReference type="ARBA" id="ARBA00023077"/>
    </source>
</evidence>
<dbReference type="Gene3D" id="2.40.170.20">
    <property type="entry name" value="TonB-dependent receptor, beta-barrel domain"/>
    <property type="match status" value="1"/>
</dbReference>
<evidence type="ECO:0000256" key="9">
    <source>
        <dbReference type="ARBA" id="ARBA00023136"/>
    </source>
</evidence>
<dbReference type="GO" id="GO:0009279">
    <property type="term" value="C:cell outer membrane"/>
    <property type="evidence" value="ECO:0007669"/>
    <property type="project" value="UniProtKB-SubCell"/>
</dbReference>
<keyword evidence="10" id="KW-0998">Cell outer membrane</keyword>
<evidence type="ECO:0000256" key="11">
    <source>
        <dbReference type="SAM" id="MobiDB-lite"/>
    </source>
</evidence>
<feature type="compositionally biased region" description="Polar residues" evidence="11">
    <location>
        <begin position="598"/>
        <end position="609"/>
    </location>
</feature>
<gene>
    <name evidence="12" type="ORF">AW736_16585</name>
</gene>
<dbReference type="GO" id="GO:0006826">
    <property type="term" value="P:iron ion transport"/>
    <property type="evidence" value="ECO:0007669"/>
    <property type="project" value="UniProtKB-KW"/>
</dbReference>
<keyword evidence="9" id="KW-0472">Membrane</keyword>
<reference evidence="12 13" key="1">
    <citation type="submission" date="2016-01" db="EMBL/GenBank/DDBJ databases">
        <title>High potential of lignocellulose degradation of a new Verrucomicrobia species.</title>
        <authorList>
            <person name="Wang Y."/>
            <person name="Shi Y."/>
            <person name="Qiu Z."/>
            <person name="Liu S."/>
            <person name="Yang H."/>
        </authorList>
    </citation>
    <scope>NUCLEOTIDE SEQUENCE [LARGE SCALE GENOMIC DNA]</scope>
    <source>
        <strain evidence="12 13">TSB47</strain>
    </source>
</reference>
<comment type="caution">
    <text evidence="12">The sequence shown here is derived from an EMBL/GenBank/DDBJ whole genome shotgun (WGS) entry which is preliminary data.</text>
</comment>
<comment type="subcellular location">
    <subcellularLocation>
        <location evidence="1">Cell outer membrane</location>
        <topology evidence="1">Multi-pass membrane protein</topology>
    </subcellularLocation>
</comment>
<evidence type="ECO:0000256" key="2">
    <source>
        <dbReference type="ARBA" id="ARBA00022448"/>
    </source>
</evidence>
<keyword evidence="5" id="KW-0812">Transmembrane</keyword>
<dbReference type="AlphaFoldDB" id="A0A178IHC3"/>
<dbReference type="Gene3D" id="2.170.130.10">
    <property type="entry name" value="TonB-dependent receptor, plug domain"/>
    <property type="match status" value="1"/>
</dbReference>
<protein>
    <recommendedName>
        <fullName evidence="14">TonB-dependent receptor-like beta-barrel domain-containing protein</fullName>
    </recommendedName>
</protein>
<dbReference type="EMBL" id="LRRQ01000127">
    <property type="protein sequence ID" value="OAM88456.1"/>
    <property type="molecule type" value="Genomic_DNA"/>
</dbReference>
<dbReference type="InterPro" id="IPR037066">
    <property type="entry name" value="Plug_dom_sf"/>
</dbReference>
<keyword evidence="7" id="KW-0406">Ion transport</keyword>
<evidence type="ECO:0000313" key="12">
    <source>
        <dbReference type="EMBL" id="OAM88456.1"/>
    </source>
</evidence>
<name>A0A178IHC3_9BACT</name>
<evidence type="ECO:0000256" key="10">
    <source>
        <dbReference type="ARBA" id="ARBA00023237"/>
    </source>
</evidence>
<evidence type="ECO:0000256" key="1">
    <source>
        <dbReference type="ARBA" id="ARBA00004571"/>
    </source>
</evidence>
<evidence type="ECO:0000256" key="5">
    <source>
        <dbReference type="ARBA" id="ARBA00022692"/>
    </source>
</evidence>
<organism evidence="12 13">
    <name type="scientific">Termitidicoccus mucosus</name>
    <dbReference type="NCBI Taxonomy" id="1184151"/>
    <lineage>
        <taxon>Bacteria</taxon>
        <taxon>Pseudomonadati</taxon>
        <taxon>Verrucomicrobiota</taxon>
        <taxon>Opitutia</taxon>
        <taxon>Opitutales</taxon>
        <taxon>Opitutaceae</taxon>
        <taxon>Termitidicoccus</taxon>
    </lineage>
</organism>
<dbReference type="PANTHER" id="PTHR32552">
    <property type="entry name" value="FERRICHROME IRON RECEPTOR-RELATED"/>
    <property type="match status" value="1"/>
</dbReference>
<evidence type="ECO:0000256" key="4">
    <source>
        <dbReference type="ARBA" id="ARBA00022496"/>
    </source>
</evidence>
<sequence length="945" mass="104413">MKTSLRDVSSQVSIMTPEFLADVGANTLDEALRYSLNVENPGEYYDATTTNNTSLSLNPFLGPSRTRGLAVSTTTHDFFPTYLPIDTYNTERFTFASGPNAILFGSGNPAGSIDTLFKRAFHESSRYSAEFRFDTEDGWRAALDVNQPLWKNIVSIRATGLKQHGESFRKPNYEDAERGFVTLSVDPARWLSLRAWYETVDIKRQPVYNTVAKDRVTPWVEAGRPIYDNASGNPLPANSNDPSAPGYSPVFLPFTGNNATSRQVYVTGQSLGNVPLAYWTNTVITRGYDSIIQGADGFEHSIGDAAAFPVDANITGNGLRNQLDGDLWGVSVELNPFKNFYVELGYNEENYEQRFVEYGGTGATTLAVDANRYLPDGTTLNPNQGRYYVQGTLSSGAAWNQSRHARVTASYDLDFTRRDDWARWLGRLRVAGMLARDRNWRILQRAAPSVAGGGEVPYLRVYVDRQDDPSAEGVYHVNIPVNLFSDYTLPGTATAINSPFGPHAVYSAANGEATDIDTRLFAAQYYLLQDRIVLAYGKRADDSSGSLPVRLTDAGGNLISLIDRRDGFAHASDKKLKTDLKGVVVHPYKWLSFHYNESNSQNPSSTSAINLDGSAKPSGDGEGKDYGVSVHLLNGLVSLRVNKYESVLLDGLSSYRAGTGIGGINPFRDTVYNIEKSVLDAGAPQNPAFASYETAVAENASGTSFTGREVYDVSSDTRSEGYEAELVANPTPAWRISIGLAKTKASESNIAQDWFDFINARLPVWADYGNAVLHNNASQTVGGYINSNVISSWNYIRELEGRSNPALRKYRLNATMRYTFERGALKNLFVGGSYIWRSKMTLGYKTKTVRPEDMEFAYPGLVTGPLETIDISQPIYGKPLTEVDAFIGYSRKIFRGRIAWRIQANIRNLFDNQDRLAQRVDSAGVVQVYNLVAPRTLAVTNTFEF</sequence>
<dbReference type="SUPFAM" id="SSF56935">
    <property type="entry name" value="Porins"/>
    <property type="match status" value="1"/>
</dbReference>
<keyword evidence="3" id="KW-1134">Transmembrane beta strand</keyword>
<evidence type="ECO:0000313" key="13">
    <source>
        <dbReference type="Proteomes" id="UP000078486"/>
    </source>
</evidence>
<evidence type="ECO:0008006" key="14">
    <source>
        <dbReference type="Google" id="ProtNLM"/>
    </source>
</evidence>
<feature type="region of interest" description="Disordered" evidence="11">
    <location>
        <begin position="598"/>
        <end position="620"/>
    </location>
</feature>
<accession>A0A178IHC3</accession>
<dbReference type="InterPro" id="IPR036942">
    <property type="entry name" value="Beta-barrel_TonB_sf"/>
</dbReference>
<keyword evidence="8" id="KW-0798">TonB box</keyword>
<dbReference type="PANTHER" id="PTHR32552:SF81">
    <property type="entry name" value="TONB-DEPENDENT OUTER MEMBRANE RECEPTOR"/>
    <property type="match status" value="1"/>
</dbReference>
<dbReference type="InterPro" id="IPR039426">
    <property type="entry name" value="TonB-dep_rcpt-like"/>
</dbReference>
<evidence type="ECO:0000256" key="7">
    <source>
        <dbReference type="ARBA" id="ARBA00023065"/>
    </source>
</evidence>
<dbReference type="STRING" id="1184151.AW736_16585"/>
<evidence type="ECO:0000256" key="6">
    <source>
        <dbReference type="ARBA" id="ARBA00023004"/>
    </source>
</evidence>
<dbReference type="Proteomes" id="UP000078486">
    <property type="component" value="Unassembled WGS sequence"/>
</dbReference>
<proteinExistence type="predicted"/>
<keyword evidence="13" id="KW-1185">Reference proteome</keyword>
<keyword evidence="4" id="KW-0410">Iron transport</keyword>
<evidence type="ECO:0000256" key="3">
    <source>
        <dbReference type="ARBA" id="ARBA00022452"/>
    </source>
</evidence>
<keyword evidence="2" id="KW-0813">Transport</keyword>